<sequence length="902" mass="102201">MSRGNIKMRIDTVYNCLKTHSNGKGLTASELAESIGLSRANVSSELNKLVSQGKAVKTKGKPVYYSYLTPEITSQHVDDHLLDSFVAENPSLSSAVAQAKAAILYPPRGMNLLLLGETGVGKSMFAEMLHAYAISTQKIDKNAPFVIFNCADYSNNPQLLIAQLFGSRRGAYTGADEEHIGLLEKARQGILFLDEVHRLPPEGQEMFFTFIDKGIYRRLGETSSERTASVRIFAATTESPRSALLNTFTRRFPVSITLPALRDRPLKERFSLIKRFFSQEARQLRNQIKVSANTLRALLSYDCTNNIGQLKSDIRFSCANAWMQYCSGKTPQIEVYSRMLPANISEALYAHPEHRKVWGDVIGISKKSITFSAENLLELKEDNYTKNIYDMLNLRMAVLKSLDLDENELRKEIENDITEYIHMQVNDGYTNYNSRKLFCVVPKKILHLTEELIRYAEINLQRPLSSRLYYGLAKHIENAIERVNSNKCIIHPQLNHIRKSRSDIFNLALNWLHIIERVMEITFPVDEAGFLAMFLVFSEQEMDAQNNNVQVLVVAHGENTASALVDTANELLGVNYAVAFNAPLEQKPQQILERIINYIREENKNCDIMMLVDMGSLTTFAANIEQQCSIKVASLQLISTLHIIEAIQSAMNGNPLQIVYQDVQKVNQLMTLAVNNKNPSPFTFRQNMVSHKLAIITLCTTGEGSARLTQNLLTRSLSYRKNLIEIITLNIDDESDITRDIAHIATDYMIIAIVSPFEFDSHIPVFGLADILHHNGISTMQELIDTEVTYSLVTGTLEQLLTNLPVENLVSEIKKFNKNIIASLGVSQSTNLLIGLIMHIACMVERHKNGESAHYFEHKEKHLSQYHQDMQVIRKEIVLIEQAFDVKLDENELCTIHRYYRQ</sequence>
<keyword evidence="9" id="KW-1185">Reference proteome</keyword>
<dbReference type="Gene3D" id="3.40.50.300">
    <property type="entry name" value="P-loop containing nucleotide triphosphate hydrolases"/>
    <property type="match status" value="1"/>
</dbReference>
<dbReference type="InterPro" id="IPR036662">
    <property type="entry name" value="PTS_EIIA_man-typ_sf"/>
</dbReference>
<dbReference type="InterPro" id="IPR003593">
    <property type="entry name" value="AAA+_ATPase"/>
</dbReference>
<keyword evidence="4" id="KW-0238">DNA-binding</keyword>
<dbReference type="GO" id="GO:0003677">
    <property type="term" value="F:DNA binding"/>
    <property type="evidence" value="ECO:0007669"/>
    <property type="project" value="UniProtKB-KW"/>
</dbReference>
<dbReference type="Gene3D" id="3.40.50.510">
    <property type="entry name" value="Phosphotransferase system, mannose-type IIA component"/>
    <property type="match status" value="1"/>
</dbReference>
<comment type="caution">
    <text evidence="8">The sequence shown here is derived from an EMBL/GenBank/DDBJ whole genome shotgun (WGS) entry which is preliminary data.</text>
</comment>
<dbReference type="InterPro" id="IPR011608">
    <property type="entry name" value="PRD"/>
</dbReference>
<gene>
    <name evidence="8" type="ORF">EB241_07650</name>
</gene>
<dbReference type="InterPro" id="IPR027417">
    <property type="entry name" value="P-loop_NTPase"/>
</dbReference>
<dbReference type="PROSITE" id="PS51096">
    <property type="entry name" value="PTS_EIIA_TYPE_4"/>
    <property type="match status" value="1"/>
</dbReference>
<dbReference type="Pfam" id="PF00874">
    <property type="entry name" value="PRD"/>
    <property type="match status" value="2"/>
</dbReference>
<feature type="domain" description="Sigma-54 factor interaction" evidence="5">
    <location>
        <begin position="85"/>
        <end position="319"/>
    </location>
</feature>
<dbReference type="CDD" id="cd00090">
    <property type="entry name" value="HTH_ARSR"/>
    <property type="match status" value="1"/>
</dbReference>
<accession>A0A3N6SJS7</accession>
<dbReference type="Gene3D" id="1.10.1790.10">
    <property type="entry name" value="PRD domain"/>
    <property type="match status" value="2"/>
</dbReference>
<dbReference type="GO" id="GO:0009401">
    <property type="term" value="P:phosphoenolpyruvate-dependent sugar phosphotransferase system"/>
    <property type="evidence" value="ECO:0007669"/>
    <property type="project" value="InterPro"/>
</dbReference>
<proteinExistence type="predicted"/>
<dbReference type="PROSITE" id="PS50045">
    <property type="entry name" value="SIGMA54_INTERACT_4"/>
    <property type="match status" value="1"/>
</dbReference>
<dbReference type="PANTHER" id="PTHR32071">
    <property type="entry name" value="TRANSCRIPTIONAL REGULATORY PROTEIN"/>
    <property type="match status" value="1"/>
</dbReference>
<dbReference type="InterPro" id="IPR036388">
    <property type="entry name" value="WH-like_DNA-bd_sf"/>
</dbReference>
<dbReference type="SMART" id="SM00382">
    <property type="entry name" value="AAA"/>
    <property type="match status" value="1"/>
</dbReference>
<dbReference type="GO" id="GO:0016740">
    <property type="term" value="F:transferase activity"/>
    <property type="evidence" value="ECO:0007669"/>
    <property type="project" value="UniProtKB-KW"/>
</dbReference>
<dbReference type="PANTHER" id="PTHR32071:SF38">
    <property type="entry name" value="PSP OPERON TRANSCRIPTIONAL ACTIVATOR"/>
    <property type="match status" value="1"/>
</dbReference>
<evidence type="ECO:0000259" key="5">
    <source>
        <dbReference type="PROSITE" id="PS50045"/>
    </source>
</evidence>
<protein>
    <submittedName>
        <fullName evidence="8">Sigma-54-dependent transcriptional regulator</fullName>
    </submittedName>
</protein>
<dbReference type="SUPFAM" id="SSF46785">
    <property type="entry name" value="Winged helix' DNA-binding domain"/>
    <property type="match status" value="1"/>
</dbReference>
<keyword evidence="1" id="KW-0808">Transferase</keyword>
<dbReference type="Proteomes" id="UP000279457">
    <property type="component" value="Unassembled WGS sequence"/>
</dbReference>
<dbReference type="InterPro" id="IPR025662">
    <property type="entry name" value="Sigma_54_int_dom_ATP-bd_1"/>
</dbReference>
<evidence type="ECO:0000259" key="6">
    <source>
        <dbReference type="PROSITE" id="PS51096"/>
    </source>
</evidence>
<evidence type="ECO:0000256" key="4">
    <source>
        <dbReference type="ARBA" id="ARBA00023125"/>
    </source>
</evidence>
<keyword evidence="2" id="KW-0547">Nucleotide-binding</keyword>
<dbReference type="SUPFAM" id="SSF52540">
    <property type="entry name" value="P-loop containing nucleoside triphosphate hydrolases"/>
    <property type="match status" value="1"/>
</dbReference>
<organism evidence="8 9">
    <name type="scientific">Erwinia psidii</name>
    <dbReference type="NCBI Taxonomy" id="69224"/>
    <lineage>
        <taxon>Bacteria</taxon>
        <taxon>Pseudomonadati</taxon>
        <taxon>Pseudomonadota</taxon>
        <taxon>Gammaproteobacteria</taxon>
        <taxon>Enterobacterales</taxon>
        <taxon>Erwiniaceae</taxon>
        <taxon>Erwinia</taxon>
    </lineage>
</organism>
<dbReference type="CDD" id="cd00009">
    <property type="entry name" value="AAA"/>
    <property type="match status" value="1"/>
</dbReference>
<evidence type="ECO:0000313" key="9">
    <source>
        <dbReference type="Proteomes" id="UP000279457"/>
    </source>
</evidence>
<evidence type="ECO:0000256" key="3">
    <source>
        <dbReference type="ARBA" id="ARBA00022840"/>
    </source>
</evidence>
<feature type="domain" description="PRD" evidence="7">
    <location>
        <begin position="804"/>
        <end position="902"/>
    </location>
</feature>
<dbReference type="InterPro" id="IPR036634">
    <property type="entry name" value="PRD_sf"/>
</dbReference>
<dbReference type="GO" id="GO:0016020">
    <property type="term" value="C:membrane"/>
    <property type="evidence" value="ECO:0007669"/>
    <property type="project" value="InterPro"/>
</dbReference>
<dbReference type="SUPFAM" id="SSF53062">
    <property type="entry name" value="PTS system fructose IIA component-like"/>
    <property type="match status" value="1"/>
</dbReference>
<evidence type="ECO:0000259" key="7">
    <source>
        <dbReference type="PROSITE" id="PS51372"/>
    </source>
</evidence>
<feature type="domain" description="PRD" evidence="7">
    <location>
        <begin position="440"/>
        <end position="545"/>
    </location>
</feature>
<dbReference type="Gene3D" id="1.10.10.10">
    <property type="entry name" value="Winged helix-like DNA-binding domain superfamily/Winged helix DNA-binding domain"/>
    <property type="match status" value="1"/>
</dbReference>
<dbReference type="Pfam" id="PF00158">
    <property type="entry name" value="Sigma54_activat"/>
    <property type="match status" value="1"/>
</dbReference>
<dbReference type="InterPro" id="IPR011991">
    <property type="entry name" value="ArsR-like_HTH"/>
</dbReference>
<dbReference type="AlphaFoldDB" id="A0A3N6SJS7"/>
<reference evidence="8 9" key="1">
    <citation type="submission" date="2018-10" db="EMBL/GenBank/DDBJ databases">
        <title>Draft genome sequence for the type isolate of Erwinia psidii, agent causal of bacterial blight in guava (Psidium guajava) and wilt and die-back of Eucalyptus spp.</title>
        <authorList>
            <person name="Hermenegildo P.S."/>
            <person name="Santos S.A."/>
            <person name="Guimaraes L.M.S."/>
            <person name="Vidigal P.M.P."/>
            <person name="Pereira I.C."/>
            <person name="Badel J.L."/>
            <person name="Alfenas-Zerbini P."/>
            <person name="Ferreira M.A.S.V."/>
            <person name="Alfenas A.C."/>
        </authorList>
    </citation>
    <scope>NUCLEOTIDE SEQUENCE [LARGE SCALE GENOMIC DNA]</scope>
    <source>
        <strain evidence="8 9">IBSBF 435</strain>
    </source>
</reference>
<feature type="domain" description="PTS EIIA type-4" evidence="6">
    <location>
        <begin position="548"/>
        <end position="674"/>
    </location>
</feature>
<evidence type="ECO:0000256" key="1">
    <source>
        <dbReference type="ARBA" id="ARBA00022679"/>
    </source>
</evidence>
<dbReference type="InterPro" id="IPR036390">
    <property type="entry name" value="WH_DNA-bd_sf"/>
</dbReference>
<evidence type="ECO:0000313" key="8">
    <source>
        <dbReference type="EMBL" id="RQM39041.1"/>
    </source>
</evidence>
<dbReference type="Pfam" id="PF03610">
    <property type="entry name" value="EIIA-man"/>
    <property type="match status" value="1"/>
</dbReference>
<name>A0A3N6SJS7_9GAMM</name>
<evidence type="ECO:0000256" key="2">
    <source>
        <dbReference type="ARBA" id="ARBA00022741"/>
    </source>
</evidence>
<dbReference type="GO" id="GO:0005524">
    <property type="term" value="F:ATP binding"/>
    <property type="evidence" value="ECO:0007669"/>
    <property type="project" value="UniProtKB-KW"/>
</dbReference>
<dbReference type="EMBL" id="RHHM01000004">
    <property type="protein sequence ID" value="RQM39041.1"/>
    <property type="molecule type" value="Genomic_DNA"/>
</dbReference>
<dbReference type="PROSITE" id="PS00675">
    <property type="entry name" value="SIGMA54_INTERACT_1"/>
    <property type="match status" value="1"/>
</dbReference>
<dbReference type="SUPFAM" id="SSF63520">
    <property type="entry name" value="PTS-regulatory domain, PRD"/>
    <property type="match status" value="2"/>
</dbReference>
<dbReference type="GO" id="GO:0006355">
    <property type="term" value="P:regulation of DNA-templated transcription"/>
    <property type="evidence" value="ECO:0007669"/>
    <property type="project" value="InterPro"/>
</dbReference>
<keyword evidence="3" id="KW-0067">ATP-binding</keyword>
<dbReference type="InterPro" id="IPR004701">
    <property type="entry name" value="PTS_EIIA_man-typ"/>
</dbReference>
<dbReference type="PROSITE" id="PS51372">
    <property type="entry name" value="PRD_2"/>
    <property type="match status" value="2"/>
</dbReference>
<dbReference type="InterPro" id="IPR002078">
    <property type="entry name" value="Sigma_54_int"/>
</dbReference>